<dbReference type="GO" id="GO:0031146">
    <property type="term" value="P:SCF-dependent proteasomal ubiquitin-dependent protein catabolic process"/>
    <property type="evidence" value="ECO:0007669"/>
    <property type="project" value="TreeGrafter"/>
</dbReference>
<dbReference type="InterPro" id="IPR032675">
    <property type="entry name" value="LRR_dom_sf"/>
</dbReference>
<evidence type="ECO:0008006" key="3">
    <source>
        <dbReference type="Google" id="ProtNLM"/>
    </source>
</evidence>
<sequence>MRTDKEDSNDGSISQSIILDYNSLSGKGILENLKGEAEKSTITELNLSTCNIGNQAIKDISTNLKYLRVLDLSSCYINDQRLNVIAINLKHLKSLNISHCKYNIESGFIDHEITNLIPKLKNLKILGCTDVNYHNQISRHLASNFPLLLLNSSDCRNYFNKQYHIYSNQ</sequence>
<accession>A0AAE6YKA6</accession>
<proteinExistence type="predicted"/>
<dbReference type="RefSeq" id="WP_133941072.1">
    <property type="nucleotide sequence ID" value="NZ_CP038241.1"/>
</dbReference>
<dbReference type="PANTHER" id="PTHR13318">
    <property type="entry name" value="PARTNER OF PAIRED, ISOFORM B-RELATED"/>
    <property type="match status" value="1"/>
</dbReference>
<dbReference type="PANTHER" id="PTHR13318:SF190">
    <property type="entry name" value="PARTNER OF PAIRED, ISOFORM B"/>
    <property type="match status" value="1"/>
</dbReference>
<dbReference type="EMBL" id="CP038241">
    <property type="protein sequence ID" value="QIV96409.1"/>
    <property type="molecule type" value="Genomic_DNA"/>
</dbReference>
<evidence type="ECO:0000313" key="1">
    <source>
        <dbReference type="EMBL" id="QIV96409.1"/>
    </source>
</evidence>
<organism evidence="1 2">
    <name type="scientific">Allofrancisella inopinata</name>
    <dbReference type="NCBI Taxonomy" id="1085647"/>
    <lineage>
        <taxon>Bacteria</taxon>
        <taxon>Pseudomonadati</taxon>
        <taxon>Pseudomonadota</taxon>
        <taxon>Gammaproteobacteria</taxon>
        <taxon>Thiotrichales</taxon>
        <taxon>Francisellaceae</taxon>
        <taxon>Allofrancisella</taxon>
    </lineage>
</organism>
<protein>
    <recommendedName>
        <fullName evidence="3">Leucine rich repeat (LRR) protein</fullName>
    </recommendedName>
</protein>
<dbReference type="Pfam" id="PF13516">
    <property type="entry name" value="LRR_6"/>
    <property type="match status" value="3"/>
</dbReference>
<dbReference type="AlphaFoldDB" id="A0AAE6YKA6"/>
<dbReference type="GO" id="GO:0019005">
    <property type="term" value="C:SCF ubiquitin ligase complex"/>
    <property type="evidence" value="ECO:0007669"/>
    <property type="project" value="TreeGrafter"/>
</dbReference>
<dbReference type="Gene3D" id="3.80.10.10">
    <property type="entry name" value="Ribonuclease Inhibitor"/>
    <property type="match status" value="1"/>
</dbReference>
<reference evidence="1 2" key="1">
    <citation type="submission" date="2019-03" db="EMBL/GenBank/DDBJ databases">
        <title>Complete Genome Sequence of Allofrancisella inopinata Strain SYSU YG23 Isolated from Water-Cooling Systems in China.</title>
        <authorList>
            <person name="Ohrman C."/>
            <person name="Uneklint I."/>
            <person name="Sjodin A."/>
        </authorList>
    </citation>
    <scope>NUCLEOTIDE SEQUENCE [LARGE SCALE GENOMIC DNA]</scope>
    <source>
        <strain evidence="1 2">SYSU YG23</strain>
    </source>
</reference>
<dbReference type="Proteomes" id="UP000502004">
    <property type="component" value="Chromosome"/>
</dbReference>
<dbReference type="InterPro" id="IPR001611">
    <property type="entry name" value="Leu-rich_rpt"/>
</dbReference>
<dbReference type="SUPFAM" id="SSF52047">
    <property type="entry name" value="RNI-like"/>
    <property type="match status" value="1"/>
</dbReference>
<gene>
    <name evidence="1" type="ORF">E4K63_06040</name>
</gene>
<name>A0AAE6YKA6_9GAMM</name>
<dbReference type="KEGG" id="aii:E4K63_06040"/>
<evidence type="ECO:0000313" key="2">
    <source>
        <dbReference type="Proteomes" id="UP000502004"/>
    </source>
</evidence>
<keyword evidence="2" id="KW-1185">Reference proteome</keyword>